<keyword evidence="1" id="KW-0378">Hydrolase</keyword>
<dbReference type="SUPFAM" id="SSF82171">
    <property type="entry name" value="DPP6 N-terminal domain-like"/>
    <property type="match status" value="1"/>
</dbReference>
<dbReference type="AlphaFoldDB" id="A0A3M8CSV7"/>
<evidence type="ECO:0000313" key="4">
    <source>
        <dbReference type="EMBL" id="RNB78773.1"/>
    </source>
</evidence>
<organism evidence="4 5">
    <name type="scientific">Brevibacillus fluminis</name>
    <dbReference type="NCBI Taxonomy" id="511487"/>
    <lineage>
        <taxon>Bacteria</taxon>
        <taxon>Bacillati</taxon>
        <taxon>Bacillota</taxon>
        <taxon>Bacilli</taxon>
        <taxon>Bacillales</taxon>
        <taxon>Paenibacillaceae</taxon>
        <taxon>Brevibacillus</taxon>
    </lineage>
</organism>
<dbReference type="Gene3D" id="3.40.50.1820">
    <property type="entry name" value="alpha/beta hydrolase"/>
    <property type="match status" value="1"/>
</dbReference>
<sequence>MSVTKRLVTAEDLYQFQWPSRPTLSPNGNHVIYEKTIVREREDDYETQLFLADVDGKGSRVLTTSGNTNRGPVWAPDSNEIAFVSDREYGTQAWLLSLAGGEAVRLTRFRYGIHSLFWSPDGQYLYGLVLVASGREVELIDSGLSSKAWQEELERENRTWANGPKRYDWSYYKLDGSGLQKGLQPQLVAIHLASGDWRQLTRGSYAVCEPAISPDGAYVAFTANRDRDGVSLYGGQIFRVSTSGGEPELLFNRTEAQLPTYSPDGKWIAFFADIEHKALYRMGSDGGEVISLSAAYPFSFGDATFTDMRYIRYPLAPQWSHDSSAVYALSTRAGRNEVVRFATSNDGSAPKVVVDGDRTIFHFSYDGDNRLALAYSTATHPGMIAVTSGDGEEVRLDDCNDELMAQLVVAQPEEFSYTSEDGWGIQGFLLKPTQMEPGQKYPVLLDIHGGPHSMFGYAYFHQMQLFAANGFAVVYLNPRGSSGFGKPFFEAVHGDYGGKDHLDLQNGLAEAIRRYPFLDERRIAVNGISYGGFMVNWLLTKTDAFFAAVSEGCISNWISMFGTSDICPAFMEQEFAGQTDVETLWRHSPLAHVSRVKTPLLLIHAEQDLRCPMEQAEQFYTHIKRQGGDVEFLRIPNASHGLLQIGKPALRVARLQAMVGFIAERLPQR</sequence>
<comment type="caution">
    <text evidence="4">The sequence shown here is derived from an EMBL/GenBank/DDBJ whole genome shotgun (WGS) entry which is preliminary data.</text>
</comment>
<name>A0A3M8CSV7_9BACL</name>
<keyword evidence="2" id="KW-0720">Serine protease</keyword>
<dbReference type="InterPro" id="IPR029058">
    <property type="entry name" value="AB_hydrolase_fold"/>
</dbReference>
<keyword evidence="5" id="KW-1185">Reference proteome</keyword>
<proteinExistence type="predicted"/>
<dbReference type="GO" id="GO:0006508">
    <property type="term" value="P:proteolysis"/>
    <property type="evidence" value="ECO:0007669"/>
    <property type="project" value="InterPro"/>
</dbReference>
<dbReference type="RefSeq" id="WP_122921669.1">
    <property type="nucleotide sequence ID" value="NZ_RHHQ01000031.1"/>
</dbReference>
<dbReference type="InterPro" id="IPR011659">
    <property type="entry name" value="WD40"/>
</dbReference>
<feature type="domain" description="Peptidase S9 prolyl oligopeptidase catalytic" evidence="3">
    <location>
        <begin position="459"/>
        <end position="666"/>
    </location>
</feature>
<protein>
    <submittedName>
        <fullName evidence="4">S9 family peptidase</fullName>
    </submittedName>
</protein>
<dbReference type="InterPro" id="IPR001375">
    <property type="entry name" value="Peptidase_S9_cat"/>
</dbReference>
<dbReference type="Pfam" id="PF00326">
    <property type="entry name" value="Peptidase_S9"/>
    <property type="match status" value="1"/>
</dbReference>
<dbReference type="Proteomes" id="UP000271031">
    <property type="component" value="Unassembled WGS sequence"/>
</dbReference>
<dbReference type="GO" id="GO:0004252">
    <property type="term" value="F:serine-type endopeptidase activity"/>
    <property type="evidence" value="ECO:0007669"/>
    <property type="project" value="TreeGrafter"/>
</dbReference>
<dbReference type="PANTHER" id="PTHR42776:SF27">
    <property type="entry name" value="DIPEPTIDYL PEPTIDASE FAMILY MEMBER 6"/>
    <property type="match status" value="1"/>
</dbReference>
<dbReference type="EMBL" id="RHHQ01000031">
    <property type="protein sequence ID" value="RNB78773.1"/>
    <property type="molecule type" value="Genomic_DNA"/>
</dbReference>
<evidence type="ECO:0000259" key="3">
    <source>
        <dbReference type="Pfam" id="PF00326"/>
    </source>
</evidence>
<keyword evidence="2" id="KW-0645">Protease</keyword>
<dbReference type="SUPFAM" id="SSF53474">
    <property type="entry name" value="alpha/beta-Hydrolases"/>
    <property type="match status" value="1"/>
</dbReference>
<dbReference type="InterPro" id="IPR011042">
    <property type="entry name" value="6-blade_b-propeller_TolB-like"/>
</dbReference>
<evidence type="ECO:0000256" key="2">
    <source>
        <dbReference type="ARBA" id="ARBA00022825"/>
    </source>
</evidence>
<dbReference type="PANTHER" id="PTHR42776">
    <property type="entry name" value="SERINE PEPTIDASE S9 FAMILY MEMBER"/>
    <property type="match status" value="1"/>
</dbReference>
<accession>A0A3M8CSV7</accession>
<dbReference type="OrthoDB" id="108903at2"/>
<evidence type="ECO:0000256" key="1">
    <source>
        <dbReference type="ARBA" id="ARBA00022801"/>
    </source>
</evidence>
<dbReference type="Pfam" id="PF07676">
    <property type="entry name" value="PD40"/>
    <property type="match status" value="4"/>
</dbReference>
<gene>
    <name evidence="4" type="ORF">EDM56_30335</name>
</gene>
<reference evidence="4 5" key="1">
    <citation type="submission" date="2018-10" db="EMBL/GenBank/DDBJ databases">
        <title>Phylogenomics of Brevibacillus.</title>
        <authorList>
            <person name="Dunlap C."/>
        </authorList>
    </citation>
    <scope>NUCLEOTIDE SEQUENCE [LARGE SCALE GENOMIC DNA]</scope>
    <source>
        <strain evidence="4 5">JCM 15716</strain>
    </source>
</reference>
<evidence type="ECO:0000313" key="5">
    <source>
        <dbReference type="Proteomes" id="UP000271031"/>
    </source>
</evidence>
<dbReference type="Gene3D" id="2.120.10.30">
    <property type="entry name" value="TolB, C-terminal domain"/>
    <property type="match status" value="2"/>
</dbReference>